<dbReference type="GO" id="GO:0046872">
    <property type="term" value="F:metal ion binding"/>
    <property type="evidence" value="ECO:0007669"/>
    <property type="project" value="InterPro"/>
</dbReference>
<dbReference type="Proteomes" id="UP000002715">
    <property type="component" value="Chromosome"/>
</dbReference>
<evidence type="ECO:0000259" key="1">
    <source>
        <dbReference type="Pfam" id="PF00675"/>
    </source>
</evidence>
<accession>Q31BD2</accession>
<evidence type="ECO:0000313" key="4">
    <source>
        <dbReference type="Proteomes" id="UP000002715"/>
    </source>
</evidence>
<dbReference type="HOGENOM" id="CLU_009902_3_1_3"/>
<evidence type="ECO:0000313" key="3">
    <source>
        <dbReference type="EMBL" id="ABB49813.1"/>
    </source>
</evidence>
<dbReference type="InterPro" id="IPR011249">
    <property type="entry name" value="Metalloenz_LuxS/M16"/>
</dbReference>
<dbReference type="Pfam" id="PF05193">
    <property type="entry name" value="Peptidase_M16_C"/>
    <property type="match status" value="1"/>
</dbReference>
<evidence type="ECO:0000259" key="2">
    <source>
        <dbReference type="Pfam" id="PF05193"/>
    </source>
</evidence>
<proteinExistence type="predicted"/>
<dbReference type="KEGG" id="pmi:PMT9312_0753"/>
<name>Q31BD2_PROM9</name>
<dbReference type="Gene3D" id="3.30.830.10">
    <property type="entry name" value="Metalloenzyme, LuxS/M16 peptidase-like"/>
    <property type="match status" value="2"/>
</dbReference>
<dbReference type="EMBL" id="CP000111">
    <property type="protein sequence ID" value="ABB49813.1"/>
    <property type="molecule type" value="Genomic_DNA"/>
</dbReference>
<dbReference type="SUPFAM" id="SSF63411">
    <property type="entry name" value="LuxS/MPP-like metallohydrolase"/>
    <property type="match status" value="2"/>
</dbReference>
<dbReference type="AlphaFoldDB" id="Q31BD2"/>
<feature type="domain" description="Peptidase M16 C-terminal" evidence="2">
    <location>
        <begin position="191"/>
        <end position="324"/>
    </location>
</feature>
<dbReference type="PANTHER" id="PTHR11851:SF224">
    <property type="entry name" value="PROCESSING PROTEASE"/>
    <property type="match status" value="1"/>
</dbReference>
<dbReference type="Pfam" id="PF00675">
    <property type="entry name" value="Peptidase_M16"/>
    <property type="match status" value="1"/>
</dbReference>
<organism evidence="3 4">
    <name type="scientific">Prochlorococcus marinus (strain MIT 9312)</name>
    <dbReference type="NCBI Taxonomy" id="74546"/>
    <lineage>
        <taxon>Bacteria</taxon>
        <taxon>Bacillati</taxon>
        <taxon>Cyanobacteriota</taxon>
        <taxon>Cyanophyceae</taxon>
        <taxon>Synechococcales</taxon>
        <taxon>Prochlorococcaceae</taxon>
        <taxon>Prochlorococcus</taxon>
    </lineage>
</organism>
<dbReference type="eggNOG" id="COG0612">
    <property type="taxonomic scope" value="Bacteria"/>
</dbReference>
<dbReference type="InterPro" id="IPR007863">
    <property type="entry name" value="Peptidase_M16_C"/>
</dbReference>
<dbReference type="OrthoDB" id="9811314at2"/>
<dbReference type="InterPro" id="IPR011765">
    <property type="entry name" value="Pept_M16_N"/>
</dbReference>
<reference evidence="4" key="1">
    <citation type="submission" date="2005-07" db="EMBL/GenBank/DDBJ databases">
        <title>Complete sequence of Prochlorococcus marinus str. MIT 9312.</title>
        <authorList>
            <consortium name="US DOE Joint Genome Institute"/>
            <person name="Copeland A."/>
            <person name="Lucas S."/>
            <person name="Lapidus A."/>
            <person name="Barry K."/>
            <person name="Detter J.C."/>
            <person name="Glavina T."/>
            <person name="Hammon N."/>
            <person name="Israni S."/>
            <person name="Pitluck S."/>
            <person name="Thiel J."/>
            <person name="Schmutz J."/>
            <person name="Larimer F."/>
            <person name="Land M."/>
            <person name="Kyrpides N."/>
            <person name="Lykidis A."/>
            <person name="Richardson P."/>
        </authorList>
    </citation>
    <scope>NUCLEOTIDE SEQUENCE [LARGE SCALE GENOMIC DNA]</scope>
    <source>
        <strain evidence="4">MIT 9312</strain>
    </source>
</reference>
<protein>
    <submittedName>
        <fullName evidence="3">Insulinase family</fullName>
    </submittedName>
</protein>
<gene>
    <name evidence="3" type="ordered locus">PMT9312_0753</name>
</gene>
<dbReference type="STRING" id="74546.PMT9312_0753"/>
<sequence>MLKRYFLNHKQRNFSTASIWIKGGSDMDSVSKKGINKILCSLLTRGCEGFDNYFLSEYIESYGAELSQEVFEDGISISIKSLNEHFSKLFPLLDLIINKPILSEIEFQKVKKSSIDLIKKDKENPFNICFEKWRKLVYKSHPYAFNTIGNANDISKITYKDVLFEFKNFKSREKYLISNNSEIIGENLPTLEKKILKEKSVHLNYDVNPINRFDYKNNDSNQTIIMIGNQTCSRRSNEYLPLKVLESYLSYGMSAALFKLFREKNGITYDLGVYYPVRNGNAPFLIYLSVSNKNAVFAFELLSSLWKNLLLDRLIDDEIFLAKEKLKGSFLLGNQSLDEILQRKIQLISYGISPISEIDLNSKIDEISSLDIIKLTNKYFSKPFLSLSGNKKICLEIKTSWIKNF</sequence>
<feature type="domain" description="Peptidase M16 N-terminal" evidence="1">
    <location>
        <begin position="8"/>
        <end position="145"/>
    </location>
</feature>
<dbReference type="RefSeq" id="WP_011376308.1">
    <property type="nucleotide sequence ID" value="NC_007577.1"/>
</dbReference>
<dbReference type="InterPro" id="IPR050361">
    <property type="entry name" value="MPP/UQCRC_Complex"/>
</dbReference>
<dbReference type="PANTHER" id="PTHR11851">
    <property type="entry name" value="METALLOPROTEASE"/>
    <property type="match status" value="1"/>
</dbReference>